<dbReference type="NCBIfam" id="TIGR01509">
    <property type="entry name" value="HAD-SF-IA-v3"/>
    <property type="match status" value="1"/>
</dbReference>
<dbReference type="KEGG" id="abac:LuPra_05836"/>
<dbReference type="Proteomes" id="UP000076079">
    <property type="component" value="Chromosome"/>
</dbReference>
<dbReference type="GO" id="GO:0016787">
    <property type="term" value="F:hydrolase activity"/>
    <property type="evidence" value="ECO:0007669"/>
    <property type="project" value="UniProtKB-KW"/>
</dbReference>
<evidence type="ECO:0000313" key="1">
    <source>
        <dbReference type="EMBL" id="AMY12559.1"/>
    </source>
</evidence>
<keyword evidence="1" id="KW-0378">Hydrolase</keyword>
<dbReference type="SUPFAM" id="SSF56784">
    <property type="entry name" value="HAD-like"/>
    <property type="match status" value="1"/>
</dbReference>
<dbReference type="PRINTS" id="PR00413">
    <property type="entry name" value="HADHALOGNASE"/>
</dbReference>
<protein>
    <submittedName>
        <fullName evidence="1">Alpha-D-glucose-1-phosphate phosphatase YihX</fullName>
        <ecNumber evidence="1">3.1.3.-</ecNumber>
    </submittedName>
</protein>
<dbReference type="PANTHER" id="PTHR43611:SF3">
    <property type="entry name" value="FLAVIN MONONUCLEOTIDE HYDROLASE 1, CHLOROPLATIC"/>
    <property type="match status" value="1"/>
</dbReference>
<dbReference type="EMBL" id="CP015136">
    <property type="protein sequence ID" value="AMY12559.1"/>
    <property type="molecule type" value="Genomic_DNA"/>
</dbReference>
<accession>A0A143PXP0</accession>
<reference evidence="2" key="2">
    <citation type="submission" date="2016-04" db="EMBL/GenBank/DDBJ databases">
        <title>First Complete Genome Sequence of a Subdivision 6 Acidobacterium.</title>
        <authorList>
            <person name="Huang S."/>
            <person name="Vieira S."/>
            <person name="Bunk B."/>
            <person name="Riedel T."/>
            <person name="Sproeer C."/>
            <person name="Overmann J."/>
        </authorList>
    </citation>
    <scope>NUCLEOTIDE SEQUENCE [LARGE SCALE GENOMIC DNA]</scope>
    <source>
        <strain evidence="2">DSM 100886 HEG_-6_39</strain>
    </source>
</reference>
<reference evidence="1 2" key="1">
    <citation type="journal article" date="2016" name="Genome Announc.">
        <title>First Complete Genome Sequence of a Subdivision 6 Acidobacterium Strain.</title>
        <authorList>
            <person name="Huang S."/>
            <person name="Vieira S."/>
            <person name="Bunk B."/>
            <person name="Riedel T."/>
            <person name="Sproer C."/>
            <person name="Overmann J."/>
        </authorList>
    </citation>
    <scope>NUCLEOTIDE SEQUENCE [LARGE SCALE GENOMIC DNA]</scope>
    <source>
        <strain evidence="2">DSM 100886 HEG_-6_39</strain>
    </source>
</reference>
<dbReference type="Gene3D" id="3.40.50.1000">
    <property type="entry name" value="HAD superfamily/HAD-like"/>
    <property type="match status" value="1"/>
</dbReference>
<gene>
    <name evidence="1" type="primary">yihX_2</name>
    <name evidence="1" type="ORF">LuPra_05836</name>
</gene>
<dbReference type="InterPro" id="IPR023214">
    <property type="entry name" value="HAD_sf"/>
</dbReference>
<dbReference type="InterPro" id="IPR036412">
    <property type="entry name" value="HAD-like_sf"/>
</dbReference>
<organism evidence="1 2">
    <name type="scientific">Luteitalea pratensis</name>
    <dbReference type="NCBI Taxonomy" id="1855912"/>
    <lineage>
        <taxon>Bacteria</taxon>
        <taxon>Pseudomonadati</taxon>
        <taxon>Acidobacteriota</taxon>
        <taxon>Vicinamibacteria</taxon>
        <taxon>Vicinamibacterales</taxon>
        <taxon>Vicinamibacteraceae</taxon>
        <taxon>Luteitalea</taxon>
    </lineage>
</organism>
<dbReference type="NCBIfam" id="TIGR01549">
    <property type="entry name" value="HAD-SF-IA-v1"/>
    <property type="match status" value="1"/>
</dbReference>
<dbReference type="EC" id="3.1.3.-" evidence="1"/>
<evidence type="ECO:0000313" key="2">
    <source>
        <dbReference type="Proteomes" id="UP000076079"/>
    </source>
</evidence>
<dbReference type="RefSeq" id="WP_234800603.1">
    <property type="nucleotide sequence ID" value="NZ_CP015136.1"/>
</dbReference>
<dbReference type="CDD" id="cd02603">
    <property type="entry name" value="HAD_sEH-N_like"/>
    <property type="match status" value="1"/>
</dbReference>
<dbReference type="InterPro" id="IPR006439">
    <property type="entry name" value="HAD-SF_hydro_IA"/>
</dbReference>
<dbReference type="AlphaFoldDB" id="A0A143PXP0"/>
<name>A0A143PXP0_LUTPR</name>
<keyword evidence="2" id="KW-1185">Reference proteome</keyword>
<sequence>MIDAVLFDLGNVLIRWDPRNHYQDRFASAEAMERFLAEITPGTWNHEMDLGKPFAQAIAERSALHPEHGTLLAEWKSQWERMLGGAIDESVTLLAELREAGYRVAALTNWSAETFPVARERFPFLDWFEDIVISGVEGIAKPDPEMFTLALARTGFVADRTVFIDDNLPNIEGARHAGLHTIHFVSPPQCREALRVLGVRV</sequence>
<dbReference type="Pfam" id="PF00702">
    <property type="entry name" value="Hydrolase"/>
    <property type="match status" value="1"/>
</dbReference>
<dbReference type="SFLD" id="SFLDS00003">
    <property type="entry name" value="Haloacid_Dehalogenase"/>
    <property type="match status" value="1"/>
</dbReference>
<dbReference type="PANTHER" id="PTHR43611">
    <property type="entry name" value="ALPHA-D-GLUCOSE 1-PHOSPHATE PHOSPHATASE"/>
    <property type="match status" value="1"/>
</dbReference>
<dbReference type="Gene3D" id="1.10.150.240">
    <property type="entry name" value="Putative phosphatase, domain 2"/>
    <property type="match status" value="1"/>
</dbReference>
<proteinExistence type="predicted"/>
<dbReference type="SFLD" id="SFLDG01129">
    <property type="entry name" value="C1.5:_HAD__Beta-PGM__Phosphata"/>
    <property type="match status" value="1"/>
</dbReference>
<dbReference type="InterPro" id="IPR023198">
    <property type="entry name" value="PGP-like_dom2"/>
</dbReference>